<proteinExistence type="predicted"/>
<feature type="compositionally biased region" description="Low complexity" evidence="1">
    <location>
        <begin position="8"/>
        <end position="19"/>
    </location>
</feature>
<evidence type="ECO:0000313" key="2">
    <source>
        <dbReference type="EMBL" id="KAF2113312.1"/>
    </source>
</evidence>
<organism evidence="2 3">
    <name type="scientific">Lophiotrema nucula</name>
    <dbReference type="NCBI Taxonomy" id="690887"/>
    <lineage>
        <taxon>Eukaryota</taxon>
        <taxon>Fungi</taxon>
        <taxon>Dikarya</taxon>
        <taxon>Ascomycota</taxon>
        <taxon>Pezizomycotina</taxon>
        <taxon>Dothideomycetes</taxon>
        <taxon>Pleosporomycetidae</taxon>
        <taxon>Pleosporales</taxon>
        <taxon>Lophiotremataceae</taxon>
        <taxon>Lophiotrema</taxon>
    </lineage>
</organism>
<sequence length="101" mass="10865">MLAAACFRPPATRTSSPPSHGMPNREPRIRHARPANSGHGAKTPRDSPFNSSKSFRPLAPYPTQENRNCTPTTSRIPSQIPGPLIASIFPPGHNVASRSSN</sequence>
<accession>A0A6A5Z1K2</accession>
<evidence type="ECO:0000256" key="1">
    <source>
        <dbReference type="SAM" id="MobiDB-lite"/>
    </source>
</evidence>
<evidence type="ECO:0000313" key="3">
    <source>
        <dbReference type="Proteomes" id="UP000799770"/>
    </source>
</evidence>
<dbReference type="AlphaFoldDB" id="A0A6A5Z1K2"/>
<feature type="region of interest" description="Disordered" evidence="1">
    <location>
        <begin position="1"/>
        <end position="101"/>
    </location>
</feature>
<protein>
    <submittedName>
        <fullName evidence="2">Uncharacterized protein</fullName>
    </submittedName>
</protein>
<feature type="compositionally biased region" description="Polar residues" evidence="1">
    <location>
        <begin position="63"/>
        <end position="77"/>
    </location>
</feature>
<name>A0A6A5Z1K2_9PLEO</name>
<dbReference type="EMBL" id="ML977328">
    <property type="protein sequence ID" value="KAF2113312.1"/>
    <property type="molecule type" value="Genomic_DNA"/>
</dbReference>
<dbReference type="Proteomes" id="UP000799770">
    <property type="component" value="Unassembled WGS sequence"/>
</dbReference>
<reference evidence="2" key="1">
    <citation type="journal article" date="2020" name="Stud. Mycol.">
        <title>101 Dothideomycetes genomes: a test case for predicting lifestyles and emergence of pathogens.</title>
        <authorList>
            <person name="Haridas S."/>
            <person name="Albert R."/>
            <person name="Binder M."/>
            <person name="Bloem J."/>
            <person name="Labutti K."/>
            <person name="Salamov A."/>
            <person name="Andreopoulos B."/>
            <person name="Baker S."/>
            <person name="Barry K."/>
            <person name="Bills G."/>
            <person name="Bluhm B."/>
            <person name="Cannon C."/>
            <person name="Castanera R."/>
            <person name="Culley D."/>
            <person name="Daum C."/>
            <person name="Ezra D."/>
            <person name="Gonzalez J."/>
            <person name="Henrissat B."/>
            <person name="Kuo A."/>
            <person name="Liang C."/>
            <person name="Lipzen A."/>
            <person name="Lutzoni F."/>
            <person name="Magnuson J."/>
            <person name="Mondo S."/>
            <person name="Nolan M."/>
            <person name="Ohm R."/>
            <person name="Pangilinan J."/>
            <person name="Park H.-J."/>
            <person name="Ramirez L."/>
            <person name="Alfaro M."/>
            <person name="Sun H."/>
            <person name="Tritt A."/>
            <person name="Yoshinaga Y."/>
            <person name="Zwiers L.-H."/>
            <person name="Turgeon B."/>
            <person name="Goodwin S."/>
            <person name="Spatafora J."/>
            <person name="Crous P."/>
            <person name="Grigoriev I."/>
        </authorList>
    </citation>
    <scope>NUCLEOTIDE SEQUENCE</scope>
    <source>
        <strain evidence="2">CBS 627.86</strain>
    </source>
</reference>
<keyword evidence="3" id="KW-1185">Reference proteome</keyword>
<gene>
    <name evidence="2" type="ORF">BDV96DRAFT_601485</name>
</gene>